<keyword evidence="6 8" id="KW-0472">Membrane</keyword>
<keyword evidence="5 9" id="KW-0798">TonB box</keyword>
<evidence type="ECO:0000313" key="14">
    <source>
        <dbReference type="Proteomes" id="UP001216595"/>
    </source>
</evidence>
<reference evidence="13 14" key="1">
    <citation type="submission" date="2023-01" db="EMBL/GenBank/DDBJ databases">
        <title>Novel species of the genus Asticcacaulis isolated from rivers.</title>
        <authorList>
            <person name="Lu H."/>
        </authorList>
    </citation>
    <scope>NUCLEOTIDE SEQUENCE [LARGE SCALE GENOMIC DNA]</scope>
    <source>
        <strain evidence="13 14">DXS10W</strain>
    </source>
</reference>
<feature type="domain" description="TonB-dependent receptor plug" evidence="12">
    <location>
        <begin position="52"/>
        <end position="153"/>
    </location>
</feature>
<evidence type="ECO:0000259" key="12">
    <source>
        <dbReference type="Pfam" id="PF07715"/>
    </source>
</evidence>
<dbReference type="Pfam" id="PF07715">
    <property type="entry name" value="Plug"/>
    <property type="match status" value="1"/>
</dbReference>
<evidence type="ECO:0000256" key="8">
    <source>
        <dbReference type="PROSITE-ProRule" id="PRU01360"/>
    </source>
</evidence>
<name>A0ABT5ICB3_9CAUL</name>
<proteinExistence type="inferred from homology"/>
<protein>
    <submittedName>
        <fullName evidence="13">TonB-dependent receptor</fullName>
    </submittedName>
</protein>
<dbReference type="Proteomes" id="UP001216595">
    <property type="component" value="Unassembled WGS sequence"/>
</dbReference>
<dbReference type="Gene3D" id="2.170.130.10">
    <property type="entry name" value="TonB-dependent receptor, plug domain"/>
    <property type="match status" value="1"/>
</dbReference>
<keyword evidence="14" id="KW-1185">Reference proteome</keyword>
<dbReference type="RefSeq" id="WP_272740557.1">
    <property type="nucleotide sequence ID" value="NZ_JAQQKW010000003.1"/>
</dbReference>
<dbReference type="PROSITE" id="PS52016">
    <property type="entry name" value="TONB_DEPENDENT_REC_3"/>
    <property type="match status" value="1"/>
</dbReference>
<feature type="chain" id="PRO_5047137513" evidence="10">
    <location>
        <begin position="25"/>
        <end position="669"/>
    </location>
</feature>
<dbReference type="InterPro" id="IPR037066">
    <property type="entry name" value="Plug_dom_sf"/>
</dbReference>
<keyword evidence="4 8" id="KW-0812">Transmembrane</keyword>
<feature type="signal peptide" evidence="10">
    <location>
        <begin position="1"/>
        <end position="24"/>
    </location>
</feature>
<evidence type="ECO:0000259" key="11">
    <source>
        <dbReference type="Pfam" id="PF00593"/>
    </source>
</evidence>
<keyword evidence="13" id="KW-0675">Receptor</keyword>
<sequence>MQTRMVLTLTVSLGALVAVTPALADAAPPKADDITEVVITGTGYKVSKDALMSHVDILTRTQIDEKPAAGLGDLLAYMPGIRSSSFAPGASRPMIRGLDGFRVLVLNNGMGVVDVSALSPDHAIPTSPTEARRIEVLRGPSALAYGGNAIGGIVNLIDDRIPSQGVTSDKGYEGTATLQASSADKGVQGAVNLKTGQGPWVFTLDAFRLKSSNYKIPVPAKLPFVTAAAGEDPDTSTRQQNSAQDMKNIGAGVSYVGDKGFIGLSYKKTDYLYGTAVDSDVKIDLSQKHWDLRGTLNLDWAGFTRLDGSAGYSDYHHAEIEGGELGTQFLSKGSEFRSALVREGVGKVSGTVGVSLSKRDFEAIGEEAFVPSTTTKQAGVFTQYRYDNGAWGLEGGARVDQTQLKSATAAYAHDFNTVSASLGSFYRPTDHNFVGLSVTRSERAPSDVELLADGPHGGTGQYIIGDPRFRTEVGTSLELTGHMIVDGHNPLSLDAHVYTSHFDNFIDLRPTGQVQDDLPVFQYVQTDADLYGLEIEASAHLFSYADQAVSLHAAYDYTHGKTAIGPVVRIPPQALTLKLQSVSPRWDSYVELRGVDSRNDRLAAFETPTDGYVTVNLFTSYKLPQHPGTSLFAEVRNVGDVEMREATSSTKDSVVGAGRSLRLGVVSNF</sequence>
<dbReference type="InterPro" id="IPR039426">
    <property type="entry name" value="TonB-dep_rcpt-like"/>
</dbReference>
<evidence type="ECO:0000256" key="4">
    <source>
        <dbReference type="ARBA" id="ARBA00022692"/>
    </source>
</evidence>
<gene>
    <name evidence="13" type="ORF">PQU94_05965</name>
</gene>
<evidence type="ECO:0000256" key="9">
    <source>
        <dbReference type="RuleBase" id="RU003357"/>
    </source>
</evidence>
<organism evidence="13 14">
    <name type="scientific">Asticcacaulis currens</name>
    <dbReference type="NCBI Taxonomy" id="2984210"/>
    <lineage>
        <taxon>Bacteria</taxon>
        <taxon>Pseudomonadati</taxon>
        <taxon>Pseudomonadota</taxon>
        <taxon>Alphaproteobacteria</taxon>
        <taxon>Caulobacterales</taxon>
        <taxon>Caulobacteraceae</taxon>
        <taxon>Asticcacaulis</taxon>
    </lineage>
</organism>
<evidence type="ECO:0000313" key="13">
    <source>
        <dbReference type="EMBL" id="MDC7693827.1"/>
    </source>
</evidence>
<accession>A0ABT5ICB3</accession>
<dbReference type="PANTHER" id="PTHR30069">
    <property type="entry name" value="TONB-DEPENDENT OUTER MEMBRANE RECEPTOR"/>
    <property type="match status" value="1"/>
</dbReference>
<comment type="subcellular location">
    <subcellularLocation>
        <location evidence="1 8">Cell outer membrane</location>
        <topology evidence="1 8">Multi-pass membrane protein</topology>
    </subcellularLocation>
</comment>
<comment type="caution">
    <text evidence="13">The sequence shown here is derived from an EMBL/GenBank/DDBJ whole genome shotgun (WGS) entry which is preliminary data.</text>
</comment>
<dbReference type="SUPFAM" id="SSF56935">
    <property type="entry name" value="Porins"/>
    <property type="match status" value="1"/>
</dbReference>
<feature type="domain" description="TonB-dependent receptor-like beta-barrel" evidence="11">
    <location>
        <begin position="276"/>
        <end position="638"/>
    </location>
</feature>
<dbReference type="InterPro" id="IPR000531">
    <property type="entry name" value="Beta-barrel_TonB"/>
</dbReference>
<evidence type="ECO:0000256" key="3">
    <source>
        <dbReference type="ARBA" id="ARBA00022452"/>
    </source>
</evidence>
<dbReference type="PANTHER" id="PTHR30069:SF40">
    <property type="entry name" value="TONB-DEPENDENT RECEPTOR NMB0964-RELATED"/>
    <property type="match status" value="1"/>
</dbReference>
<evidence type="ECO:0000256" key="7">
    <source>
        <dbReference type="ARBA" id="ARBA00023237"/>
    </source>
</evidence>
<dbReference type="InterPro" id="IPR012910">
    <property type="entry name" value="Plug_dom"/>
</dbReference>
<dbReference type="InterPro" id="IPR036942">
    <property type="entry name" value="Beta-barrel_TonB_sf"/>
</dbReference>
<keyword evidence="2 8" id="KW-0813">Transport</keyword>
<dbReference type="EMBL" id="JAQQKW010000003">
    <property type="protein sequence ID" value="MDC7693827.1"/>
    <property type="molecule type" value="Genomic_DNA"/>
</dbReference>
<evidence type="ECO:0000256" key="1">
    <source>
        <dbReference type="ARBA" id="ARBA00004571"/>
    </source>
</evidence>
<evidence type="ECO:0000256" key="2">
    <source>
        <dbReference type="ARBA" id="ARBA00022448"/>
    </source>
</evidence>
<evidence type="ECO:0000256" key="6">
    <source>
        <dbReference type="ARBA" id="ARBA00023136"/>
    </source>
</evidence>
<keyword evidence="3 8" id="KW-1134">Transmembrane beta strand</keyword>
<dbReference type="Gene3D" id="2.40.170.20">
    <property type="entry name" value="TonB-dependent receptor, beta-barrel domain"/>
    <property type="match status" value="1"/>
</dbReference>
<keyword evidence="7 8" id="KW-0998">Cell outer membrane</keyword>
<comment type="similarity">
    <text evidence="8 9">Belongs to the TonB-dependent receptor family.</text>
</comment>
<keyword evidence="10" id="KW-0732">Signal</keyword>
<dbReference type="Pfam" id="PF00593">
    <property type="entry name" value="TonB_dep_Rec_b-barrel"/>
    <property type="match status" value="1"/>
</dbReference>
<evidence type="ECO:0000256" key="10">
    <source>
        <dbReference type="SAM" id="SignalP"/>
    </source>
</evidence>
<evidence type="ECO:0000256" key="5">
    <source>
        <dbReference type="ARBA" id="ARBA00023077"/>
    </source>
</evidence>